<feature type="region of interest" description="Disordered" evidence="2">
    <location>
        <begin position="257"/>
        <end position="303"/>
    </location>
</feature>
<evidence type="ECO:0000256" key="2">
    <source>
        <dbReference type="SAM" id="MobiDB-lite"/>
    </source>
</evidence>
<evidence type="ECO:0000313" key="5">
    <source>
        <dbReference type="Proteomes" id="UP000507470"/>
    </source>
</evidence>
<organism evidence="4 5">
    <name type="scientific">Mytilus coruscus</name>
    <name type="common">Sea mussel</name>
    <dbReference type="NCBI Taxonomy" id="42192"/>
    <lineage>
        <taxon>Eukaryota</taxon>
        <taxon>Metazoa</taxon>
        <taxon>Spiralia</taxon>
        <taxon>Lophotrochozoa</taxon>
        <taxon>Mollusca</taxon>
        <taxon>Bivalvia</taxon>
        <taxon>Autobranchia</taxon>
        <taxon>Pteriomorphia</taxon>
        <taxon>Mytilida</taxon>
        <taxon>Mytiloidea</taxon>
        <taxon>Mytilidae</taxon>
        <taxon>Mytilinae</taxon>
        <taxon>Mytilus</taxon>
    </lineage>
</organism>
<dbReference type="OrthoDB" id="6161062at2759"/>
<dbReference type="GO" id="GO:0004190">
    <property type="term" value="F:aspartic-type endopeptidase activity"/>
    <property type="evidence" value="ECO:0007669"/>
    <property type="project" value="InterPro"/>
</dbReference>
<reference evidence="4 5" key="1">
    <citation type="submission" date="2020-06" db="EMBL/GenBank/DDBJ databases">
        <authorList>
            <person name="Li R."/>
            <person name="Bekaert M."/>
        </authorList>
    </citation>
    <scope>NUCLEOTIDE SEQUENCE [LARGE SCALE GENOMIC DNA]</scope>
    <source>
        <strain evidence="5">wild</strain>
    </source>
</reference>
<dbReference type="Proteomes" id="UP000507470">
    <property type="component" value="Unassembled WGS sequence"/>
</dbReference>
<dbReference type="InterPro" id="IPR036875">
    <property type="entry name" value="Znf_CCHC_sf"/>
</dbReference>
<feature type="domain" description="CCHC-type" evidence="3">
    <location>
        <begin position="49"/>
        <end position="64"/>
    </location>
</feature>
<dbReference type="Gene3D" id="4.10.60.10">
    <property type="entry name" value="Zinc finger, CCHC-type"/>
    <property type="match status" value="1"/>
</dbReference>
<dbReference type="InterPro" id="IPR001969">
    <property type="entry name" value="Aspartic_peptidase_AS"/>
</dbReference>
<dbReference type="Gene3D" id="2.40.70.10">
    <property type="entry name" value="Acid Proteases"/>
    <property type="match status" value="1"/>
</dbReference>
<feature type="compositionally biased region" description="Basic and acidic residues" evidence="2">
    <location>
        <begin position="266"/>
        <end position="279"/>
    </location>
</feature>
<name>A0A6J8C247_MYTCO</name>
<dbReference type="PROSITE" id="PS00141">
    <property type="entry name" value="ASP_PROTEASE"/>
    <property type="match status" value="1"/>
</dbReference>
<dbReference type="AlphaFoldDB" id="A0A6J8C247"/>
<keyword evidence="1" id="KW-0863">Zinc-finger</keyword>
<keyword evidence="1" id="KW-0479">Metal-binding</keyword>
<dbReference type="InterPro" id="IPR001878">
    <property type="entry name" value="Znf_CCHC"/>
</dbReference>
<feature type="compositionally biased region" description="Polar residues" evidence="2">
    <location>
        <begin position="65"/>
        <end position="76"/>
    </location>
</feature>
<sequence length="369" mass="41894">MPQTLLSQLLSIKQHVQNNLTLELLLPELRSLTLVQAATYSKNRKKRGCFNCGKFGHFKKDYPESSIQGAHSTNPQGPEVPHEKQNGTVGVKKLANEAGMFIETKVNGTKAKMLIDTGATVSLISKKLFDTVVADLNVDGILGIEFQRSHNCVINITKGSIWVNGRETRLHFEGQIGCYRVYVATTVNLPPTSEVLVSRTIREPVLPIHEVNIVDINKGLLDRKLVMNQKKNRLTYYQCNKGFKKTAYHRRHMTRCHQGNGAEIVELPKEQDVPSKEKDDESDESEASYNGRESPSDSGKKMSELGELKNLTEHREDTNVETFVKVCLKRRRTRRPRRPVKSVALRKEKSLKVLKFIETVSRYIENNRD</sequence>
<dbReference type="SUPFAM" id="SSF57756">
    <property type="entry name" value="Retrovirus zinc finger-like domains"/>
    <property type="match status" value="1"/>
</dbReference>
<dbReference type="PROSITE" id="PS50158">
    <property type="entry name" value="ZF_CCHC"/>
    <property type="match status" value="1"/>
</dbReference>
<feature type="compositionally biased region" description="Basic and acidic residues" evidence="2">
    <location>
        <begin position="294"/>
        <end position="303"/>
    </location>
</feature>
<proteinExistence type="predicted"/>
<gene>
    <name evidence="4" type="ORF">MCOR_25554</name>
</gene>
<evidence type="ECO:0000256" key="1">
    <source>
        <dbReference type="PROSITE-ProRule" id="PRU00047"/>
    </source>
</evidence>
<dbReference type="SUPFAM" id="SSF50630">
    <property type="entry name" value="Acid proteases"/>
    <property type="match status" value="1"/>
</dbReference>
<dbReference type="GO" id="GO:0006508">
    <property type="term" value="P:proteolysis"/>
    <property type="evidence" value="ECO:0007669"/>
    <property type="project" value="InterPro"/>
</dbReference>
<dbReference type="CDD" id="cd00303">
    <property type="entry name" value="retropepsin_like"/>
    <property type="match status" value="1"/>
</dbReference>
<keyword evidence="5" id="KW-1185">Reference proteome</keyword>
<feature type="region of interest" description="Disordered" evidence="2">
    <location>
        <begin position="65"/>
        <end position="85"/>
    </location>
</feature>
<dbReference type="GO" id="GO:0008270">
    <property type="term" value="F:zinc ion binding"/>
    <property type="evidence" value="ECO:0007669"/>
    <property type="project" value="UniProtKB-KW"/>
</dbReference>
<evidence type="ECO:0000313" key="4">
    <source>
        <dbReference type="EMBL" id="CAC5390458.1"/>
    </source>
</evidence>
<evidence type="ECO:0000259" key="3">
    <source>
        <dbReference type="PROSITE" id="PS50158"/>
    </source>
</evidence>
<dbReference type="GO" id="GO:0003676">
    <property type="term" value="F:nucleic acid binding"/>
    <property type="evidence" value="ECO:0007669"/>
    <property type="project" value="InterPro"/>
</dbReference>
<dbReference type="EMBL" id="CACVKT020004528">
    <property type="protein sequence ID" value="CAC5390458.1"/>
    <property type="molecule type" value="Genomic_DNA"/>
</dbReference>
<protein>
    <recommendedName>
        <fullName evidence="3">CCHC-type domain-containing protein</fullName>
    </recommendedName>
</protein>
<dbReference type="InterPro" id="IPR021109">
    <property type="entry name" value="Peptidase_aspartic_dom_sf"/>
</dbReference>
<keyword evidence="1" id="KW-0862">Zinc</keyword>
<accession>A0A6J8C247</accession>